<dbReference type="InterPro" id="IPR011009">
    <property type="entry name" value="Kinase-like_dom_sf"/>
</dbReference>
<dbReference type="PRINTS" id="PR00109">
    <property type="entry name" value="TYRKINASE"/>
</dbReference>
<sequence length="382" mass="42268">MGFHEVSKFYLRILNQTFLPCSASANSGFESDPRTNAYILVMKYAENGSLSDYLKKSVGHFTWIDKLTLAFQIAEALDYIHDKGVIHRDLHSGNILVKASGKAVLADFGLSRPSSSKTSKLRLQGNIPYIPPERLVNPRKPKKHDARGDIYSLGVVFWEISGDGATPFPDSDFLTAIQISQGARETPIEGTPVEYVKLYTECWDNNPDKRPKLEDILDRLRHMLDWAKVAYDSSESPDHANEPVISGDAGNAEDLVTSPATTNEVSEIDDTMANADEDNTITVDDSNSLETYKPKPRVDSGFTEFSAPPLSEILSASILDFDIAGWFKHFNISALIGRVRVPSLTIRHSLQRAGNTRSNFVIEIGMMLTSTVTNTRSLPPSS</sequence>
<dbReference type="SUPFAM" id="SSF56112">
    <property type="entry name" value="Protein kinase-like (PK-like)"/>
    <property type="match status" value="1"/>
</dbReference>
<evidence type="ECO:0000313" key="4">
    <source>
        <dbReference type="Proteomes" id="UP000268093"/>
    </source>
</evidence>
<dbReference type="AlphaFoldDB" id="A0A433D913"/>
<reference evidence="3 4" key="1">
    <citation type="journal article" date="2018" name="New Phytol.">
        <title>Phylogenomics of Endogonaceae and evolution of mycorrhizas within Mucoromycota.</title>
        <authorList>
            <person name="Chang Y."/>
            <person name="Desiro A."/>
            <person name="Na H."/>
            <person name="Sandor L."/>
            <person name="Lipzen A."/>
            <person name="Clum A."/>
            <person name="Barry K."/>
            <person name="Grigoriev I.V."/>
            <person name="Martin F.M."/>
            <person name="Stajich J.E."/>
            <person name="Smith M.E."/>
            <person name="Bonito G."/>
            <person name="Spatafora J.W."/>
        </authorList>
    </citation>
    <scope>NUCLEOTIDE SEQUENCE [LARGE SCALE GENOMIC DNA]</scope>
    <source>
        <strain evidence="3 4">GMNB39</strain>
    </source>
</reference>
<keyword evidence="3" id="KW-0418">Kinase</keyword>
<gene>
    <name evidence="3" type="ORF">BC936DRAFT_145856</name>
</gene>
<proteinExistence type="predicted"/>
<dbReference type="Pfam" id="PF07714">
    <property type="entry name" value="PK_Tyr_Ser-Thr"/>
    <property type="match status" value="1"/>
</dbReference>
<dbReference type="InterPro" id="IPR001245">
    <property type="entry name" value="Ser-Thr/Tyr_kinase_cat_dom"/>
</dbReference>
<comment type="caution">
    <text evidence="3">The sequence shown here is derived from an EMBL/GenBank/DDBJ whole genome shotgun (WGS) entry which is preliminary data.</text>
</comment>
<dbReference type="GO" id="GO:0005524">
    <property type="term" value="F:ATP binding"/>
    <property type="evidence" value="ECO:0007669"/>
    <property type="project" value="InterPro"/>
</dbReference>
<evidence type="ECO:0000256" key="1">
    <source>
        <dbReference type="SAM" id="MobiDB-lite"/>
    </source>
</evidence>
<protein>
    <submittedName>
        <fullName evidence="3">Kinase-like domain-containing protein</fullName>
    </submittedName>
</protein>
<dbReference type="InterPro" id="IPR000719">
    <property type="entry name" value="Prot_kinase_dom"/>
</dbReference>
<keyword evidence="3" id="KW-0808">Transferase</keyword>
<feature type="region of interest" description="Disordered" evidence="1">
    <location>
        <begin position="234"/>
        <end position="254"/>
    </location>
</feature>
<feature type="domain" description="Protein kinase" evidence="2">
    <location>
        <begin position="1"/>
        <end position="225"/>
    </location>
</feature>
<dbReference type="OrthoDB" id="10261027at2759"/>
<organism evidence="3 4">
    <name type="scientific">Jimgerdemannia flammicorona</name>
    <dbReference type="NCBI Taxonomy" id="994334"/>
    <lineage>
        <taxon>Eukaryota</taxon>
        <taxon>Fungi</taxon>
        <taxon>Fungi incertae sedis</taxon>
        <taxon>Mucoromycota</taxon>
        <taxon>Mucoromycotina</taxon>
        <taxon>Endogonomycetes</taxon>
        <taxon>Endogonales</taxon>
        <taxon>Endogonaceae</taxon>
        <taxon>Jimgerdemannia</taxon>
    </lineage>
</organism>
<accession>A0A433D913</accession>
<dbReference type="EMBL" id="RBNI01004673">
    <property type="protein sequence ID" value="RUP47325.1"/>
    <property type="molecule type" value="Genomic_DNA"/>
</dbReference>
<name>A0A433D913_9FUNG</name>
<evidence type="ECO:0000259" key="2">
    <source>
        <dbReference type="PROSITE" id="PS50011"/>
    </source>
</evidence>
<dbReference type="Proteomes" id="UP000268093">
    <property type="component" value="Unassembled WGS sequence"/>
</dbReference>
<dbReference type="Gene3D" id="1.10.510.10">
    <property type="entry name" value="Transferase(Phosphotransferase) domain 1"/>
    <property type="match status" value="1"/>
</dbReference>
<dbReference type="InterPro" id="IPR051681">
    <property type="entry name" value="Ser/Thr_Kinases-Pseudokinases"/>
</dbReference>
<dbReference type="PROSITE" id="PS50011">
    <property type="entry name" value="PROTEIN_KINASE_DOM"/>
    <property type="match status" value="1"/>
</dbReference>
<dbReference type="GO" id="GO:0004674">
    <property type="term" value="F:protein serine/threonine kinase activity"/>
    <property type="evidence" value="ECO:0007669"/>
    <property type="project" value="TreeGrafter"/>
</dbReference>
<keyword evidence="4" id="KW-1185">Reference proteome</keyword>
<evidence type="ECO:0000313" key="3">
    <source>
        <dbReference type="EMBL" id="RUP47325.1"/>
    </source>
</evidence>
<dbReference type="PANTHER" id="PTHR44329">
    <property type="entry name" value="SERINE/THREONINE-PROTEIN KINASE TNNI3K-RELATED"/>
    <property type="match status" value="1"/>
</dbReference>